<dbReference type="Pfam" id="PF20102">
    <property type="entry name" value="DUF6492"/>
    <property type="match status" value="1"/>
</dbReference>
<accession>A0A951QMD6</accession>
<reference evidence="1" key="2">
    <citation type="journal article" date="2022" name="Microbiol. Resour. Announc.">
        <title>Metagenome Sequencing to Explore Phylogenomics of Terrestrial Cyanobacteria.</title>
        <authorList>
            <person name="Ward R.D."/>
            <person name="Stajich J.E."/>
            <person name="Johansen J.R."/>
            <person name="Huntemann M."/>
            <person name="Clum A."/>
            <person name="Foster B."/>
            <person name="Foster B."/>
            <person name="Roux S."/>
            <person name="Palaniappan K."/>
            <person name="Varghese N."/>
            <person name="Mukherjee S."/>
            <person name="Reddy T.B.K."/>
            <person name="Daum C."/>
            <person name="Copeland A."/>
            <person name="Chen I.A."/>
            <person name="Ivanova N.N."/>
            <person name="Kyrpides N.C."/>
            <person name="Shapiro N."/>
            <person name="Eloe-Fadrosh E.A."/>
            <person name="Pietrasiak N."/>
        </authorList>
    </citation>
    <scope>NUCLEOTIDE SEQUENCE</scope>
    <source>
        <strain evidence="1">GSE-NOS-MK-12-04C</strain>
    </source>
</reference>
<dbReference type="Proteomes" id="UP000729701">
    <property type="component" value="Unassembled WGS sequence"/>
</dbReference>
<organism evidence="1 2">
    <name type="scientific">Cyanomargarita calcarea GSE-NOS-MK-12-04C</name>
    <dbReference type="NCBI Taxonomy" id="2839659"/>
    <lineage>
        <taxon>Bacteria</taxon>
        <taxon>Bacillati</taxon>
        <taxon>Cyanobacteriota</taxon>
        <taxon>Cyanophyceae</taxon>
        <taxon>Nostocales</taxon>
        <taxon>Cyanomargaritaceae</taxon>
        <taxon>Cyanomargarita</taxon>
    </lineage>
</organism>
<name>A0A951QMD6_9CYAN</name>
<evidence type="ECO:0000313" key="1">
    <source>
        <dbReference type="EMBL" id="MBW4669064.1"/>
    </source>
</evidence>
<gene>
    <name evidence="1" type="ORF">KME60_16970</name>
</gene>
<comment type="caution">
    <text evidence="1">The sequence shown here is derived from an EMBL/GenBank/DDBJ whole genome shotgun (WGS) entry which is preliminary data.</text>
</comment>
<evidence type="ECO:0000313" key="2">
    <source>
        <dbReference type="Proteomes" id="UP000729701"/>
    </source>
</evidence>
<proteinExistence type="predicted"/>
<dbReference type="AlphaFoldDB" id="A0A951QMD6"/>
<dbReference type="EMBL" id="JAHHGZ010000017">
    <property type="protein sequence ID" value="MBW4669064.1"/>
    <property type="molecule type" value="Genomic_DNA"/>
</dbReference>
<protein>
    <submittedName>
        <fullName evidence="1">Uncharacterized protein</fullName>
    </submittedName>
</protein>
<sequence>MKTLDFAIITPSYAPDFKRCQLLSWSIKEFVSPSVNHYIIVDRRDLPLFSQLEGPNTKILTVESLLPWWIQRIPFSKNGWLSLKTLPIRNWIIQQMVKIAVAQYIETDVLIFVDSDTTFVRPFNLQSLIRDGKVRLFKEPPYDIETNLNGHKTANHLLSIPNLNSPPFGYIGNIITWRRDNVLKLYKKLESISGKSWIETLASSWHLSEYVLYGVFVDHFLNQESGHYHDAEKISYEYWLHQPMSDEQLENFFAEIPSQHVAVMISSKAGISVEQYQSLLKGVSKANTALCK</sequence>
<reference evidence="1" key="1">
    <citation type="submission" date="2021-05" db="EMBL/GenBank/DDBJ databases">
        <authorList>
            <person name="Pietrasiak N."/>
            <person name="Ward R."/>
            <person name="Stajich J.E."/>
            <person name="Kurbessoian T."/>
        </authorList>
    </citation>
    <scope>NUCLEOTIDE SEQUENCE</scope>
    <source>
        <strain evidence="1">GSE-NOS-MK-12-04C</strain>
    </source>
</reference>
<dbReference type="InterPro" id="IPR045499">
    <property type="entry name" value="DUF6492"/>
</dbReference>